<dbReference type="PANTHER" id="PTHR34408">
    <property type="entry name" value="FAMILY PROTEIN, PUTATIVE-RELATED"/>
    <property type="match status" value="1"/>
</dbReference>
<dbReference type="PANTHER" id="PTHR34408:SF1">
    <property type="entry name" value="GLYCOSYL HYDROLASE FAMILY 19 DOMAIN-CONTAINING PROTEIN HI_1415"/>
    <property type="match status" value="1"/>
</dbReference>
<dbReference type="GO" id="GO:0016998">
    <property type="term" value="P:cell wall macromolecule catabolic process"/>
    <property type="evidence" value="ECO:0007669"/>
    <property type="project" value="InterPro"/>
</dbReference>
<gene>
    <name evidence="2" type="ORF">SAMN06265338_1115</name>
</gene>
<dbReference type="EMBL" id="FYDG01000011">
    <property type="protein sequence ID" value="SNB79321.1"/>
    <property type="molecule type" value="Genomic_DNA"/>
</dbReference>
<dbReference type="SUPFAM" id="SSF53955">
    <property type="entry name" value="Lysozyme-like"/>
    <property type="match status" value="1"/>
</dbReference>
<name>A0A212S2K3_RHOAC</name>
<dbReference type="AlphaFoldDB" id="A0A212S2K3"/>
<dbReference type="GO" id="GO:0006032">
    <property type="term" value="P:chitin catabolic process"/>
    <property type="evidence" value="ECO:0007669"/>
    <property type="project" value="InterPro"/>
</dbReference>
<evidence type="ECO:0000313" key="2">
    <source>
        <dbReference type="EMBL" id="SNB79321.1"/>
    </source>
</evidence>
<keyword evidence="3" id="KW-1185">Reference proteome</keyword>
<dbReference type="OrthoDB" id="3078754at2"/>
<feature type="domain" description="Glycoside hydrolase family 19 catalytic" evidence="1">
    <location>
        <begin position="26"/>
        <end position="147"/>
    </location>
</feature>
<evidence type="ECO:0000259" key="1">
    <source>
        <dbReference type="Pfam" id="PF00182"/>
    </source>
</evidence>
<organism evidence="2 3">
    <name type="scientific">Rhodoblastus acidophilus</name>
    <name type="common">Rhodopseudomonas acidophila</name>
    <dbReference type="NCBI Taxonomy" id="1074"/>
    <lineage>
        <taxon>Bacteria</taxon>
        <taxon>Pseudomonadati</taxon>
        <taxon>Pseudomonadota</taxon>
        <taxon>Alphaproteobacteria</taxon>
        <taxon>Hyphomicrobiales</taxon>
        <taxon>Rhodoblastaceae</taxon>
        <taxon>Rhodoblastus</taxon>
    </lineage>
</organism>
<dbReference type="Pfam" id="PF00182">
    <property type="entry name" value="Glyco_hydro_19"/>
    <property type="match status" value="1"/>
</dbReference>
<protein>
    <submittedName>
        <fullName evidence="2">Putative chitinase</fullName>
    </submittedName>
</protein>
<dbReference type="InterPro" id="IPR052354">
    <property type="entry name" value="Cell_Wall_Dynamics_Protein"/>
</dbReference>
<accession>A0A212S2K3</accession>
<dbReference type="GO" id="GO:0004568">
    <property type="term" value="F:chitinase activity"/>
    <property type="evidence" value="ECO:0007669"/>
    <property type="project" value="InterPro"/>
</dbReference>
<dbReference type="RefSeq" id="WP_088521780.1">
    <property type="nucleotide sequence ID" value="NZ_FYDG01000011.1"/>
</dbReference>
<evidence type="ECO:0000313" key="3">
    <source>
        <dbReference type="Proteomes" id="UP000198418"/>
    </source>
</evidence>
<proteinExistence type="predicted"/>
<reference evidence="3" key="1">
    <citation type="submission" date="2017-06" db="EMBL/GenBank/DDBJ databases">
        <authorList>
            <person name="Varghese N."/>
            <person name="Submissions S."/>
        </authorList>
    </citation>
    <scope>NUCLEOTIDE SEQUENCE [LARGE SCALE GENOMIC DNA]</scope>
    <source>
        <strain evidence="3">DSM 137</strain>
    </source>
</reference>
<dbReference type="Proteomes" id="UP000198418">
    <property type="component" value="Unassembled WGS sequence"/>
</dbReference>
<dbReference type="InterPro" id="IPR023346">
    <property type="entry name" value="Lysozyme-like_dom_sf"/>
</dbReference>
<dbReference type="Gene3D" id="1.10.530.10">
    <property type="match status" value="1"/>
</dbReference>
<sequence>MADVSKILLAIEPHARPAIIAGLANAFLDCINRADLATQLRQGHFLAQCAHESDGFQTTVEYASGRAYEGRRDLGNEEPGDGVRYKGRGLIQLTGRANYRSFGAMLGLNLESDPARAATFPAAALVAAAYWRARRINDYADHDSIEGVTRKVNGGLNGLASRKAYLARAKHALADLKGALTARAAEETAKAKAKAKSAAASMTAGAATTAAAPVAPDHVQLGALVILGHLGDHRQEGGAVTAPFLITGSLRRSPAGDAR</sequence>
<dbReference type="InterPro" id="IPR000726">
    <property type="entry name" value="Glyco_hydro_19_cat"/>
</dbReference>